<protein>
    <submittedName>
        <fullName evidence="1">Endoribonuclease</fullName>
    </submittedName>
</protein>
<reference evidence="1 2" key="1">
    <citation type="submission" date="2024-05" db="EMBL/GenBank/DDBJ databases">
        <authorList>
            <person name="Matzinger S.R."/>
            <person name="Bankers L."/>
            <person name="Rossheim A."/>
            <person name="Hetherington-Rauth M.C."/>
            <person name="Smith A."/>
            <person name="Baird S."/>
            <person name="Polanco D."/>
        </authorList>
    </citation>
    <scope>NUCLEOTIDE SEQUENCE [LARGE SCALE GENOMIC DNA]</scope>
    <source>
        <strain evidence="1 2">2024CJ-00066</strain>
    </source>
</reference>
<name>A0ABV1JKW0_NEIPO</name>
<sequence length="164" mass="18831">MDKILIEQTLNNLDSLYQNNPADQVYYSKLAILELSGWLEETIDELLIHYSQSKLNSDNLKYFEEKIKNTWGANYSSNIRNLLIIVVGLINVETIENNLKQNGGYLDLLKNTTKSLKKARDDCAHTSTAGVTQQFQAPSYYKQVLINIYDSLIELERELNLINP</sequence>
<keyword evidence="2" id="KW-1185">Reference proteome</keyword>
<gene>
    <name evidence="1" type="ORF">ABM124_01995</name>
</gene>
<evidence type="ECO:0000313" key="2">
    <source>
        <dbReference type="Proteomes" id="UP001447151"/>
    </source>
</evidence>
<dbReference type="RefSeq" id="WP_002213736.1">
    <property type="nucleotide sequence ID" value="NZ_JBECZB010000002.1"/>
</dbReference>
<organism evidence="1 2">
    <name type="scientific">Neisseria polysaccharea</name>
    <dbReference type="NCBI Taxonomy" id="489"/>
    <lineage>
        <taxon>Bacteria</taxon>
        <taxon>Pseudomonadati</taxon>
        <taxon>Pseudomonadota</taxon>
        <taxon>Betaproteobacteria</taxon>
        <taxon>Neisseriales</taxon>
        <taxon>Neisseriaceae</taxon>
        <taxon>Neisseria</taxon>
    </lineage>
</organism>
<proteinExistence type="predicted"/>
<accession>A0ABV1JKW0</accession>
<evidence type="ECO:0000313" key="1">
    <source>
        <dbReference type="EMBL" id="MEQ3510108.1"/>
    </source>
</evidence>
<dbReference type="EMBL" id="JBECZB010000002">
    <property type="protein sequence ID" value="MEQ3510108.1"/>
    <property type="molecule type" value="Genomic_DNA"/>
</dbReference>
<dbReference type="Proteomes" id="UP001447151">
    <property type="component" value="Unassembled WGS sequence"/>
</dbReference>
<comment type="caution">
    <text evidence="1">The sequence shown here is derived from an EMBL/GenBank/DDBJ whole genome shotgun (WGS) entry which is preliminary data.</text>
</comment>